<proteinExistence type="predicted"/>
<dbReference type="InterPro" id="IPR045584">
    <property type="entry name" value="Pilin-like"/>
</dbReference>
<comment type="caution">
    <text evidence="3">The sequence shown here is derived from an EMBL/GenBank/DDBJ whole genome shotgun (WGS) entry which is preliminary data.</text>
</comment>
<evidence type="ECO:0000313" key="4">
    <source>
        <dbReference type="Proteomes" id="UP000178873"/>
    </source>
</evidence>
<dbReference type="PANTHER" id="PTHR30093">
    <property type="entry name" value="GENERAL SECRETION PATHWAY PROTEIN G"/>
    <property type="match status" value="1"/>
</dbReference>
<dbReference type="Gene3D" id="3.30.700.10">
    <property type="entry name" value="Glycoprotein, Type 4 Pilin"/>
    <property type="match status" value="1"/>
</dbReference>
<organism evidence="3 4">
    <name type="scientific">Candidatus Taylorbacteria bacterium RIFCSPHIGHO2_01_FULL_46_22b</name>
    <dbReference type="NCBI Taxonomy" id="1802301"/>
    <lineage>
        <taxon>Bacteria</taxon>
        <taxon>Candidatus Tayloriibacteriota</taxon>
    </lineage>
</organism>
<dbReference type="GO" id="GO:0015628">
    <property type="term" value="P:protein secretion by the type II secretion system"/>
    <property type="evidence" value="ECO:0007669"/>
    <property type="project" value="InterPro"/>
</dbReference>
<protein>
    <recommendedName>
        <fullName evidence="5">Type II secretion system protein GspG C-terminal domain-containing protein</fullName>
    </recommendedName>
</protein>
<name>A0A1G2M6J8_9BACT</name>
<evidence type="ECO:0008006" key="5">
    <source>
        <dbReference type="Google" id="ProtNLM"/>
    </source>
</evidence>
<evidence type="ECO:0000256" key="1">
    <source>
        <dbReference type="ARBA" id="ARBA00022481"/>
    </source>
</evidence>
<keyword evidence="2" id="KW-1133">Transmembrane helix</keyword>
<keyword evidence="1" id="KW-0488">Methylation</keyword>
<dbReference type="STRING" id="1802301.A2664_00445"/>
<dbReference type="Proteomes" id="UP000178873">
    <property type="component" value="Unassembled WGS sequence"/>
</dbReference>
<sequence>MKKHIKRNVCGFTLIELLVVIAIIGILATFVLASFNVSRLKARDAVRMSDLTQIQLALEQFYDDVGSYPTCTGGSNVNICSSPTTDAYGALSTLNGSGISITTYLRSVPLDPTNTNAEYGYYYARQYKKTGATTYTNSGLNSDYILATRLEGKPGIFSGWNVVGAKLNILLGN</sequence>
<accession>A0A1G2M6J8</accession>
<evidence type="ECO:0000256" key="2">
    <source>
        <dbReference type="SAM" id="Phobius"/>
    </source>
</evidence>
<keyword evidence="2" id="KW-0472">Membrane</keyword>
<evidence type="ECO:0000313" key="3">
    <source>
        <dbReference type="EMBL" id="OHA18682.1"/>
    </source>
</evidence>
<dbReference type="GO" id="GO:0015627">
    <property type="term" value="C:type II protein secretion system complex"/>
    <property type="evidence" value="ECO:0007669"/>
    <property type="project" value="InterPro"/>
</dbReference>
<keyword evidence="2" id="KW-0812">Transmembrane</keyword>
<dbReference type="NCBIfam" id="TIGR02532">
    <property type="entry name" value="IV_pilin_GFxxxE"/>
    <property type="match status" value="1"/>
</dbReference>
<feature type="transmembrane region" description="Helical" evidence="2">
    <location>
        <begin position="12"/>
        <end position="35"/>
    </location>
</feature>
<gene>
    <name evidence="3" type="ORF">A2664_00445</name>
</gene>
<dbReference type="AlphaFoldDB" id="A0A1G2M6J8"/>
<dbReference type="Pfam" id="PF07963">
    <property type="entry name" value="N_methyl"/>
    <property type="match status" value="1"/>
</dbReference>
<dbReference type="SUPFAM" id="SSF54523">
    <property type="entry name" value="Pili subunits"/>
    <property type="match status" value="1"/>
</dbReference>
<dbReference type="InterPro" id="IPR012902">
    <property type="entry name" value="N_methyl_site"/>
</dbReference>
<dbReference type="InterPro" id="IPR000983">
    <property type="entry name" value="Bac_GSPG_pilin"/>
</dbReference>
<dbReference type="EMBL" id="MHRF01000003">
    <property type="protein sequence ID" value="OHA18682.1"/>
    <property type="molecule type" value="Genomic_DNA"/>
</dbReference>
<reference evidence="3 4" key="1">
    <citation type="journal article" date="2016" name="Nat. Commun.">
        <title>Thousands of microbial genomes shed light on interconnected biogeochemical processes in an aquifer system.</title>
        <authorList>
            <person name="Anantharaman K."/>
            <person name="Brown C.T."/>
            <person name="Hug L.A."/>
            <person name="Sharon I."/>
            <person name="Castelle C.J."/>
            <person name="Probst A.J."/>
            <person name="Thomas B.C."/>
            <person name="Singh A."/>
            <person name="Wilkins M.J."/>
            <person name="Karaoz U."/>
            <person name="Brodie E.L."/>
            <person name="Williams K.H."/>
            <person name="Hubbard S.S."/>
            <person name="Banfield J.F."/>
        </authorList>
    </citation>
    <scope>NUCLEOTIDE SEQUENCE [LARGE SCALE GENOMIC DNA]</scope>
</reference>
<dbReference type="PRINTS" id="PR00813">
    <property type="entry name" value="BCTERIALGSPG"/>
</dbReference>